<accession>A0A9P4TL20</accession>
<reference evidence="1" key="1">
    <citation type="submission" date="2019-04" db="EMBL/GenBank/DDBJ databases">
        <title>Sequencing of skin fungus with MAO and IRED activity.</title>
        <authorList>
            <person name="Marsaioli A.J."/>
            <person name="Bonatto J.M.C."/>
            <person name="Reis Junior O."/>
        </authorList>
    </citation>
    <scope>NUCLEOTIDE SEQUENCE</scope>
    <source>
        <strain evidence="1">30M1</strain>
    </source>
</reference>
<dbReference type="AlphaFoldDB" id="A0A9P4TL20"/>
<dbReference type="EMBL" id="SWKU01000004">
    <property type="protein sequence ID" value="KAF3007576.1"/>
    <property type="molecule type" value="Genomic_DNA"/>
</dbReference>
<name>A0A9P4TL20_CURKU</name>
<protein>
    <submittedName>
        <fullName evidence="1">Uncharacterized protein</fullName>
    </submittedName>
</protein>
<evidence type="ECO:0000313" key="1">
    <source>
        <dbReference type="EMBL" id="KAF3007576.1"/>
    </source>
</evidence>
<proteinExistence type="predicted"/>
<sequence>MSSDRADGKPSNDAQVDFGNLYASVARGIANAARGIAGATPEAQVKRDDLRSARMMSISSTYFYRLGKCFDTGIIENETGILKQVTAAMALKTV</sequence>
<dbReference type="Proteomes" id="UP000801428">
    <property type="component" value="Unassembled WGS sequence"/>
</dbReference>
<keyword evidence="2" id="KW-1185">Reference proteome</keyword>
<organism evidence="1 2">
    <name type="scientific">Curvularia kusanoi</name>
    <name type="common">Cochliobolus kusanoi</name>
    <dbReference type="NCBI Taxonomy" id="90978"/>
    <lineage>
        <taxon>Eukaryota</taxon>
        <taxon>Fungi</taxon>
        <taxon>Dikarya</taxon>
        <taxon>Ascomycota</taxon>
        <taxon>Pezizomycotina</taxon>
        <taxon>Dothideomycetes</taxon>
        <taxon>Pleosporomycetidae</taxon>
        <taxon>Pleosporales</taxon>
        <taxon>Pleosporineae</taxon>
        <taxon>Pleosporaceae</taxon>
        <taxon>Curvularia</taxon>
    </lineage>
</organism>
<evidence type="ECO:0000313" key="2">
    <source>
        <dbReference type="Proteomes" id="UP000801428"/>
    </source>
</evidence>
<gene>
    <name evidence="1" type="ORF">E8E13_007320</name>
</gene>
<comment type="caution">
    <text evidence="1">The sequence shown here is derived from an EMBL/GenBank/DDBJ whole genome shotgun (WGS) entry which is preliminary data.</text>
</comment>